<sequence length="69" mass="7694">MVVNLNRRCIRCLHGDGGGGGADKETTLKDEEKLRSSNVKDEEEIDDPRDRTKTHDSHSSSLKSDNAIR</sequence>
<evidence type="ECO:0000313" key="1">
    <source>
        <dbReference type="EMBL" id="KAI3758150.1"/>
    </source>
</evidence>
<keyword evidence="2" id="KW-1185">Reference proteome</keyword>
<gene>
    <name evidence="1" type="ORF">L6452_05702</name>
</gene>
<organism evidence="1 2">
    <name type="scientific">Arctium lappa</name>
    <name type="common">Greater burdock</name>
    <name type="synonym">Lappa major</name>
    <dbReference type="NCBI Taxonomy" id="4217"/>
    <lineage>
        <taxon>Eukaryota</taxon>
        <taxon>Viridiplantae</taxon>
        <taxon>Streptophyta</taxon>
        <taxon>Embryophyta</taxon>
        <taxon>Tracheophyta</taxon>
        <taxon>Spermatophyta</taxon>
        <taxon>Magnoliopsida</taxon>
        <taxon>eudicotyledons</taxon>
        <taxon>Gunneridae</taxon>
        <taxon>Pentapetalae</taxon>
        <taxon>asterids</taxon>
        <taxon>campanulids</taxon>
        <taxon>Asterales</taxon>
        <taxon>Asteraceae</taxon>
        <taxon>Carduoideae</taxon>
        <taxon>Cardueae</taxon>
        <taxon>Arctiinae</taxon>
        <taxon>Arctium</taxon>
    </lineage>
</organism>
<accession>A0ACB9EHL2</accession>
<reference evidence="1 2" key="2">
    <citation type="journal article" date="2022" name="Mol. Ecol. Resour.">
        <title>The genomes of chicory, endive, great burdock and yacon provide insights into Asteraceae paleo-polyploidization history and plant inulin production.</title>
        <authorList>
            <person name="Fan W."/>
            <person name="Wang S."/>
            <person name="Wang H."/>
            <person name="Wang A."/>
            <person name="Jiang F."/>
            <person name="Liu H."/>
            <person name="Zhao H."/>
            <person name="Xu D."/>
            <person name="Zhang Y."/>
        </authorList>
    </citation>
    <scope>NUCLEOTIDE SEQUENCE [LARGE SCALE GENOMIC DNA]</scope>
    <source>
        <strain evidence="2">cv. Niubang</strain>
    </source>
</reference>
<reference evidence="2" key="1">
    <citation type="journal article" date="2022" name="Mol. Ecol. Resour.">
        <title>The genomes of chicory, endive, great burdock and yacon provide insights into Asteraceae palaeo-polyploidization history and plant inulin production.</title>
        <authorList>
            <person name="Fan W."/>
            <person name="Wang S."/>
            <person name="Wang H."/>
            <person name="Wang A."/>
            <person name="Jiang F."/>
            <person name="Liu H."/>
            <person name="Zhao H."/>
            <person name="Xu D."/>
            <person name="Zhang Y."/>
        </authorList>
    </citation>
    <scope>NUCLEOTIDE SEQUENCE [LARGE SCALE GENOMIC DNA]</scope>
    <source>
        <strain evidence="2">cv. Niubang</strain>
    </source>
</reference>
<name>A0ACB9EHL2_ARCLA</name>
<dbReference type="Proteomes" id="UP001055879">
    <property type="component" value="Linkage Group LG02"/>
</dbReference>
<evidence type="ECO:0000313" key="2">
    <source>
        <dbReference type="Proteomes" id="UP001055879"/>
    </source>
</evidence>
<dbReference type="EMBL" id="CM042048">
    <property type="protein sequence ID" value="KAI3758150.1"/>
    <property type="molecule type" value="Genomic_DNA"/>
</dbReference>
<protein>
    <submittedName>
        <fullName evidence="1">Uncharacterized protein</fullName>
    </submittedName>
</protein>
<comment type="caution">
    <text evidence="1">The sequence shown here is derived from an EMBL/GenBank/DDBJ whole genome shotgun (WGS) entry which is preliminary data.</text>
</comment>
<proteinExistence type="predicted"/>